<proteinExistence type="inferred from homology"/>
<dbReference type="RefSeq" id="WP_169685035.1">
    <property type="nucleotide sequence ID" value="NZ_JABBNU010000015.1"/>
</dbReference>
<accession>A0A848J251</accession>
<evidence type="ECO:0000313" key="6">
    <source>
        <dbReference type="Proteomes" id="UP000559010"/>
    </source>
</evidence>
<dbReference type="FunFam" id="2.60.40.1180:FF:000007">
    <property type="entry name" value="Sucrose isomerase"/>
    <property type="match status" value="1"/>
</dbReference>
<keyword evidence="6" id="KW-1185">Reference proteome</keyword>
<dbReference type="AlphaFoldDB" id="A0A848J251"/>
<comment type="caution">
    <text evidence="5">The sequence shown here is derived from an EMBL/GenBank/DDBJ whole genome shotgun (WGS) entry which is preliminary data.</text>
</comment>
<dbReference type="Proteomes" id="UP000559010">
    <property type="component" value="Unassembled WGS sequence"/>
</dbReference>
<dbReference type="Gene3D" id="2.60.40.1180">
    <property type="entry name" value="Golgi alpha-mannosidase II"/>
    <property type="match status" value="1"/>
</dbReference>
<feature type="domain" description="Maltogenic amylase-like C-terminal" evidence="4">
    <location>
        <begin position="49"/>
        <end position="117"/>
    </location>
</feature>
<evidence type="ECO:0000256" key="3">
    <source>
        <dbReference type="ARBA" id="ARBA00023295"/>
    </source>
</evidence>
<name>A0A848J251_9BACT</name>
<protein>
    <recommendedName>
        <fullName evidence="4">Maltogenic amylase-like C-terminal domain-containing protein</fullName>
    </recommendedName>
</protein>
<gene>
    <name evidence="5" type="ORF">HH304_19815</name>
</gene>
<evidence type="ECO:0000259" key="4">
    <source>
        <dbReference type="Pfam" id="PF16657"/>
    </source>
</evidence>
<dbReference type="GO" id="GO:0016052">
    <property type="term" value="P:carbohydrate catabolic process"/>
    <property type="evidence" value="ECO:0007669"/>
    <property type="project" value="UniProtKB-ARBA"/>
</dbReference>
<sequence length="121" mass="14344">MYHKYSHSRNPTYYLKYSFCQSIEKYNHYSTKKLFKANLILVYENYDLILKDNSEINAYTEELKDDKILVLLNFSDQIAIATLPNTISNGRTMINNYKTDPFKEKQAIELEPYQALIVEIE</sequence>
<dbReference type="InterPro" id="IPR013780">
    <property type="entry name" value="Glyco_hydro_b"/>
</dbReference>
<evidence type="ECO:0000256" key="1">
    <source>
        <dbReference type="ARBA" id="ARBA00008061"/>
    </source>
</evidence>
<dbReference type="GO" id="GO:0004553">
    <property type="term" value="F:hydrolase activity, hydrolyzing O-glycosyl compounds"/>
    <property type="evidence" value="ECO:0007669"/>
    <property type="project" value="UniProtKB-ARBA"/>
</dbReference>
<comment type="similarity">
    <text evidence="1">Belongs to the glycosyl hydrolase 13 family.</text>
</comment>
<dbReference type="Pfam" id="PF16657">
    <property type="entry name" value="Malt_amylase_C"/>
    <property type="match status" value="1"/>
</dbReference>
<dbReference type="SUPFAM" id="SSF51011">
    <property type="entry name" value="Glycosyl hydrolase domain"/>
    <property type="match status" value="1"/>
</dbReference>
<evidence type="ECO:0000313" key="5">
    <source>
        <dbReference type="EMBL" id="NMM50667.1"/>
    </source>
</evidence>
<keyword evidence="3" id="KW-0326">Glycosidase</keyword>
<organism evidence="5 6">
    <name type="scientific">Marinigracilibium pacificum</name>
    <dbReference type="NCBI Taxonomy" id="2729599"/>
    <lineage>
        <taxon>Bacteria</taxon>
        <taxon>Pseudomonadati</taxon>
        <taxon>Bacteroidota</taxon>
        <taxon>Cytophagia</taxon>
        <taxon>Cytophagales</taxon>
        <taxon>Flammeovirgaceae</taxon>
        <taxon>Marinigracilibium</taxon>
    </lineage>
</organism>
<reference evidence="5 6" key="1">
    <citation type="submission" date="2020-04" db="EMBL/GenBank/DDBJ databases">
        <title>Flammeovirgaceae bacterium KN852 isolated from deep sea.</title>
        <authorList>
            <person name="Zhang D.-C."/>
        </authorList>
    </citation>
    <scope>NUCLEOTIDE SEQUENCE [LARGE SCALE GENOMIC DNA]</scope>
    <source>
        <strain evidence="5 6">KN852</strain>
    </source>
</reference>
<dbReference type="InterPro" id="IPR032091">
    <property type="entry name" value="Malt_amylase-like_C"/>
</dbReference>
<keyword evidence="2" id="KW-0378">Hydrolase</keyword>
<dbReference type="EMBL" id="JABBNU010000015">
    <property type="protein sequence ID" value="NMM50667.1"/>
    <property type="molecule type" value="Genomic_DNA"/>
</dbReference>
<evidence type="ECO:0000256" key="2">
    <source>
        <dbReference type="ARBA" id="ARBA00022801"/>
    </source>
</evidence>